<dbReference type="AlphaFoldDB" id="A0AAD4S498"/>
<accession>A0AAD4S498</accession>
<dbReference type="Pfam" id="PF01963">
    <property type="entry name" value="TraB_PrgY_gumN"/>
    <property type="match status" value="2"/>
</dbReference>
<dbReference type="PANTHER" id="PTHR21530:SF7">
    <property type="entry name" value="TRAB DOMAIN-CONTAINING PROTEIN"/>
    <property type="match status" value="1"/>
</dbReference>
<feature type="region of interest" description="Disordered" evidence="1">
    <location>
        <begin position="348"/>
        <end position="386"/>
    </location>
</feature>
<dbReference type="CDD" id="cd14726">
    <property type="entry name" value="TraB_PrgY-like"/>
    <property type="match status" value="1"/>
</dbReference>
<evidence type="ECO:0000313" key="2">
    <source>
        <dbReference type="EMBL" id="KAI3862809.1"/>
    </source>
</evidence>
<feature type="compositionally biased region" description="Basic residues" evidence="1">
    <location>
        <begin position="362"/>
        <end position="377"/>
    </location>
</feature>
<evidence type="ECO:0000313" key="3">
    <source>
        <dbReference type="Proteomes" id="UP001202328"/>
    </source>
</evidence>
<reference evidence="2" key="1">
    <citation type="submission" date="2022-04" db="EMBL/GenBank/DDBJ databases">
        <title>A functionally conserved STORR gene fusion in Papaver species that diverged 16.8 million years ago.</title>
        <authorList>
            <person name="Catania T."/>
        </authorList>
    </citation>
    <scope>NUCLEOTIDE SEQUENCE</scope>
    <source>
        <strain evidence="2">S-188037</strain>
    </source>
</reference>
<evidence type="ECO:0008006" key="4">
    <source>
        <dbReference type="Google" id="ProtNLM"/>
    </source>
</evidence>
<comment type="caution">
    <text evidence="2">The sequence shown here is derived from an EMBL/GenBank/DDBJ whole genome shotgun (WGS) entry which is preliminary data.</text>
</comment>
<dbReference type="Proteomes" id="UP001202328">
    <property type="component" value="Unassembled WGS sequence"/>
</dbReference>
<dbReference type="InterPro" id="IPR002816">
    <property type="entry name" value="TraB/PrgY/GumN_fam"/>
</dbReference>
<proteinExistence type="predicted"/>
<protein>
    <recommendedName>
        <fullName evidence="4">TraB family protein</fullName>
    </recommendedName>
</protein>
<gene>
    <name evidence="2" type="ORF">MKW98_008649</name>
</gene>
<dbReference type="EMBL" id="JAJJMB010014087">
    <property type="protein sequence ID" value="KAI3862809.1"/>
    <property type="molecule type" value="Genomic_DNA"/>
</dbReference>
<organism evidence="2 3">
    <name type="scientific">Papaver atlanticum</name>
    <dbReference type="NCBI Taxonomy" id="357466"/>
    <lineage>
        <taxon>Eukaryota</taxon>
        <taxon>Viridiplantae</taxon>
        <taxon>Streptophyta</taxon>
        <taxon>Embryophyta</taxon>
        <taxon>Tracheophyta</taxon>
        <taxon>Spermatophyta</taxon>
        <taxon>Magnoliopsida</taxon>
        <taxon>Ranunculales</taxon>
        <taxon>Papaveraceae</taxon>
        <taxon>Papaveroideae</taxon>
        <taxon>Papaver</taxon>
    </lineage>
</organism>
<dbReference type="InterPro" id="IPR046345">
    <property type="entry name" value="TraB_PrgY-like"/>
</dbReference>
<keyword evidence="3" id="KW-1185">Reference proteome</keyword>
<evidence type="ECO:0000256" key="1">
    <source>
        <dbReference type="SAM" id="MobiDB-lite"/>
    </source>
</evidence>
<sequence>MPSLTNFGERYDDDDPSHYQHGIPRIPIDGKFVLLKNSKLKSNVYLVGTSHFSKKSVETVKKVINYVRPNAVAIELCEKRRADYLMDSEMEDVNLFKLLCNCMLAPWKLPMKIGIFALACWEFQLSAAERVIEQETLIPIPPPVPPRKEMLLKLSFCCYWGCHRFEKNEGSVRIEDIVRNWWLMCMNEVKELGLLLSGLTAGNGAEEMEIELQQRTKKIIKMQWRRLLVVAMEEASRMRARCFPIDEDTDVPDGKMSKVFSWVLLWKLLFANVYKDREYTRASTQEHITNTKKHYPELFKVLVDDKDKFMFEKIRTIRKNVVAVVGMGHMDGIELLWKHAEEDILQKKKNVEEGDNKQPLSSKKKKNNKQSHRKKKAVATVTSFPS</sequence>
<dbReference type="PANTHER" id="PTHR21530">
    <property type="entry name" value="PHEROMONE SHUTDOWN PROTEIN"/>
    <property type="match status" value="1"/>
</dbReference>
<name>A0AAD4S498_9MAGN</name>